<gene>
    <name evidence="1" type="ORF">ACFPZN_35445</name>
</gene>
<evidence type="ECO:0000313" key="2">
    <source>
        <dbReference type="Proteomes" id="UP001596074"/>
    </source>
</evidence>
<dbReference type="RefSeq" id="WP_378286796.1">
    <property type="nucleotide sequence ID" value="NZ_JBHSON010000061.1"/>
</dbReference>
<proteinExistence type="predicted"/>
<keyword evidence="2" id="KW-1185">Reference proteome</keyword>
<comment type="caution">
    <text evidence="1">The sequence shown here is derived from an EMBL/GenBank/DDBJ whole genome shotgun (WGS) entry which is preliminary data.</text>
</comment>
<accession>A0ABW1A891</accession>
<dbReference type="EMBL" id="JBHSON010000061">
    <property type="protein sequence ID" value="MFC5750942.1"/>
    <property type="molecule type" value="Genomic_DNA"/>
</dbReference>
<sequence>MSPLLWCLLGFGTGAGLGVVAGRAGHRLRRPRRSLRSYRKQLAGPRPGLAFYVVPVRLGDPGEIVAELTGRRRPRLCLIGRLCGPLTHGEDGVPESGLERGALWVAPGLLVFDPLRPDAEMSVLEAPYGVDVREPMLTEAGVPTVTLDLGDGVLVFEPAPDNDASHAWSRIQSVLEENG</sequence>
<reference evidence="2" key="1">
    <citation type="journal article" date="2019" name="Int. J. Syst. Evol. Microbiol.">
        <title>The Global Catalogue of Microorganisms (GCM) 10K type strain sequencing project: providing services to taxonomists for standard genome sequencing and annotation.</title>
        <authorList>
            <consortium name="The Broad Institute Genomics Platform"/>
            <consortium name="The Broad Institute Genome Sequencing Center for Infectious Disease"/>
            <person name="Wu L."/>
            <person name="Ma J."/>
        </authorList>
    </citation>
    <scope>NUCLEOTIDE SEQUENCE [LARGE SCALE GENOMIC DNA]</scope>
    <source>
        <strain evidence="2">KCTC 42087</strain>
    </source>
</reference>
<name>A0ABW1A891_9ACTN</name>
<evidence type="ECO:0000313" key="1">
    <source>
        <dbReference type="EMBL" id="MFC5750942.1"/>
    </source>
</evidence>
<organism evidence="1 2">
    <name type="scientific">Actinomadura rugatobispora</name>
    <dbReference type="NCBI Taxonomy" id="1994"/>
    <lineage>
        <taxon>Bacteria</taxon>
        <taxon>Bacillati</taxon>
        <taxon>Actinomycetota</taxon>
        <taxon>Actinomycetes</taxon>
        <taxon>Streptosporangiales</taxon>
        <taxon>Thermomonosporaceae</taxon>
        <taxon>Actinomadura</taxon>
    </lineage>
</organism>
<evidence type="ECO:0008006" key="3">
    <source>
        <dbReference type="Google" id="ProtNLM"/>
    </source>
</evidence>
<protein>
    <recommendedName>
        <fullName evidence="3">Secreted protein</fullName>
    </recommendedName>
</protein>
<dbReference type="Proteomes" id="UP001596074">
    <property type="component" value="Unassembled WGS sequence"/>
</dbReference>